<organism evidence="6 7">
    <name type="scientific">Pyrus ussuriensis x Pyrus communis</name>
    <dbReference type="NCBI Taxonomy" id="2448454"/>
    <lineage>
        <taxon>Eukaryota</taxon>
        <taxon>Viridiplantae</taxon>
        <taxon>Streptophyta</taxon>
        <taxon>Embryophyta</taxon>
        <taxon>Tracheophyta</taxon>
        <taxon>Spermatophyta</taxon>
        <taxon>Magnoliopsida</taxon>
        <taxon>eudicotyledons</taxon>
        <taxon>Gunneridae</taxon>
        <taxon>Pentapetalae</taxon>
        <taxon>rosids</taxon>
        <taxon>fabids</taxon>
        <taxon>Rosales</taxon>
        <taxon>Rosaceae</taxon>
        <taxon>Amygdaloideae</taxon>
        <taxon>Maleae</taxon>
        <taxon>Pyrus</taxon>
    </lineage>
</organism>
<reference evidence="6 7" key="1">
    <citation type="submission" date="2019-09" db="EMBL/GenBank/DDBJ databases">
        <authorList>
            <person name="Ou C."/>
        </authorList>
    </citation>
    <scope>NUCLEOTIDE SEQUENCE [LARGE SCALE GENOMIC DNA]</scope>
    <source>
        <strain evidence="6">S2</strain>
        <tissue evidence="6">Leaf</tissue>
    </source>
</reference>
<evidence type="ECO:0000259" key="4">
    <source>
        <dbReference type="Pfam" id="PF26282"/>
    </source>
</evidence>
<dbReference type="Proteomes" id="UP000327157">
    <property type="component" value="Chromosome 8"/>
</dbReference>
<protein>
    <submittedName>
        <fullName evidence="6">Trafficking protein particle complex subunit 9</fullName>
    </submittedName>
</protein>
<dbReference type="InterPro" id="IPR013935">
    <property type="entry name" value="Trs120_TRAPPC9"/>
</dbReference>
<feature type="compositionally biased region" description="Polar residues" evidence="1">
    <location>
        <begin position="585"/>
        <end position="598"/>
    </location>
</feature>
<dbReference type="EMBL" id="SMOL01000148">
    <property type="protein sequence ID" value="KAB2629259.1"/>
    <property type="molecule type" value="Genomic_DNA"/>
</dbReference>
<accession>A0A5N5HMV2</accession>
<dbReference type="InterPro" id="IPR058568">
    <property type="entry name" value="Ig_TRAPPC9_Trs120_4th"/>
</dbReference>
<reference evidence="6 7" key="3">
    <citation type="submission" date="2019-11" db="EMBL/GenBank/DDBJ databases">
        <title>A de novo genome assembly of a pear dwarfing rootstock.</title>
        <authorList>
            <person name="Wang F."/>
            <person name="Wang J."/>
            <person name="Li S."/>
            <person name="Zhang Y."/>
            <person name="Fang M."/>
            <person name="Ma L."/>
            <person name="Zhao Y."/>
            <person name="Jiang S."/>
        </authorList>
    </citation>
    <scope>NUCLEOTIDE SEQUENCE [LARGE SCALE GENOMIC DNA]</scope>
    <source>
        <strain evidence="6">S2</strain>
        <tissue evidence="6">Leaf</tissue>
    </source>
</reference>
<dbReference type="GO" id="GO:0005802">
    <property type="term" value="C:trans-Golgi network"/>
    <property type="evidence" value="ECO:0007669"/>
    <property type="project" value="TreeGrafter"/>
</dbReference>
<keyword evidence="2" id="KW-0472">Membrane</keyword>
<evidence type="ECO:0000313" key="6">
    <source>
        <dbReference type="EMBL" id="KAB2629259.1"/>
    </source>
</evidence>
<sequence length="997" mass="109603">MEPDVSIETSAMIRVAVLPIGHVAPVLLRDYHSMLLRHHTIPLSAISSFYTEHQKSPFAHQPWDSGNLRFKFVLGGAPPSPWEDFQSNRKTLAVIGICHCPSSPDLDSIIDQFDSARRAYSSALVDRCFAFCPADSQLEDGSKKGGNLMLFPPADLATQEFHLQTMMQDIAASLLMEFEKWVLKAEPAGTIVKTPLDSQATLNSEEVIKAKKRRLGRAQKTMGDYCLLAGSPVDADAHYSTALEFARLTGDFFWYAGALEGSVCALLIDRMGERDSGVDDGVRYRYRSVISHYRKSFIQENAQRVSPLTFELEATLKLARFLCRREMAKEVVELLTSAADGAKSLIDASDRLVLYVEIARLYGTLAQLYLQQDNRLAAISALQVLSMTTRAYCVQSRASISEDSFPKEMKNMVERLISLVIFLCYYPLVTFLYGATVHCFGVITEHLFKDVDNLLLGATQGLVLSDPFRCCGSARLKNISVPNISVVPPLPLLISHVVSGDGTIILHEGEIRDVWISLANAGIVPVEQAHVSLSGENQNSVISIASETLRSALPLRPGAEVTIPVTLKAWRHVVADPETAGGRSASGSTVRQSKDGSNPTLLIHYAGPLINTGDPPTYKSAIPPGRRLVVPLQICVLQGLSFVKARLLSMEIPAQVGVNLPKPVHMENSPTEALGSPTKMDRLVKIDPLRSNWGLRFLELELSNPTDVVFEITVSVQLENPSHEHVLSGDQDATEYGLPKTRIDRDCSARVLIPLEHLKLPVLDDLFFVKDNLADGVFSGKNTRFSEQNTKTELNASIKNLISKIEVRWQSGRNSSGELNIKDAIQAALQTSVMDLLLTDPLTFCFSLSRNGRVPETSGSHTEPNFHGHPFASKGSVLAHEMTAMEVMVRNNTKEMIKMSLSITCRDVAGENCVEYTKATVLCSGVLSGITVEVPPLREIKHSLSLYFLVPGEYTLVAVSVIDDANDILRARARTKSSDEPIFCRGPPYHVRVVGTS</sequence>
<keyword evidence="7" id="KW-1185">Reference proteome</keyword>
<evidence type="ECO:0000313" key="7">
    <source>
        <dbReference type="Proteomes" id="UP000327157"/>
    </source>
</evidence>
<evidence type="ECO:0000256" key="1">
    <source>
        <dbReference type="SAM" id="MobiDB-lite"/>
    </source>
</evidence>
<dbReference type="Pfam" id="PF26282">
    <property type="entry name" value="Ig_TRAPPC9-Trs120_3rd"/>
    <property type="match status" value="1"/>
</dbReference>
<dbReference type="InterPro" id="IPR058567">
    <property type="entry name" value="Ig_TRAPPC9_Trs120_3rd"/>
</dbReference>
<feature type="domain" description="Trs120/TRAPPC9 N-terminal" evidence="3">
    <location>
        <begin position="202"/>
        <end position="268"/>
    </location>
</feature>
<reference evidence="7" key="2">
    <citation type="submission" date="2019-10" db="EMBL/GenBank/DDBJ databases">
        <title>A de novo genome assembly of a pear dwarfing rootstock.</title>
        <authorList>
            <person name="Wang F."/>
            <person name="Wang J."/>
            <person name="Li S."/>
            <person name="Zhang Y."/>
            <person name="Fang M."/>
            <person name="Ma L."/>
            <person name="Zhao Y."/>
            <person name="Jiang S."/>
        </authorList>
    </citation>
    <scope>NUCLEOTIDE SEQUENCE [LARGE SCALE GENOMIC DNA]</scope>
</reference>
<feature type="domain" description="Trs120/TRAPPC9 fourth Ig-like" evidence="5">
    <location>
        <begin position="872"/>
        <end position="993"/>
    </location>
</feature>
<evidence type="ECO:0000259" key="3">
    <source>
        <dbReference type="Pfam" id="PF08626"/>
    </source>
</evidence>
<dbReference type="Pfam" id="PF26283">
    <property type="entry name" value="Ig_TRAPPC9-Trs120_4th"/>
    <property type="match status" value="1"/>
</dbReference>
<keyword evidence="2" id="KW-1133">Transmembrane helix</keyword>
<dbReference type="PANTHER" id="PTHR21512">
    <property type="entry name" value="TRAFFICKING PROTEIN PARTICLE COMPLEX SUBUNIT 9"/>
    <property type="match status" value="1"/>
</dbReference>
<dbReference type="Pfam" id="PF08626">
    <property type="entry name" value="TRAPPC9-Trs120"/>
    <property type="match status" value="2"/>
</dbReference>
<dbReference type="PANTHER" id="PTHR21512:SF5">
    <property type="entry name" value="TRAFFICKING PROTEIN PARTICLE COMPLEX SUBUNIT 9"/>
    <property type="match status" value="1"/>
</dbReference>
<keyword evidence="2" id="KW-0812">Transmembrane</keyword>
<evidence type="ECO:0000259" key="5">
    <source>
        <dbReference type="Pfam" id="PF26283"/>
    </source>
</evidence>
<gene>
    <name evidence="6" type="ORF">D8674_034054</name>
</gene>
<name>A0A5N5HMV2_9ROSA</name>
<dbReference type="OrthoDB" id="27962at2759"/>
<feature type="transmembrane region" description="Helical" evidence="2">
    <location>
        <begin position="12"/>
        <end position="28"/>
    </location>
</feature>
<dbReference type="AlphaFoldDB" id="A0A5N5HMV2"/>
<feature type="domain" description="Trs120/TRAPPC9 N-terminal" evidence="3">
    <location>
        <begin position="8"/>
        <end position="184"/>
    </location>
</feature>
<proteinExistence type="predicted"/>
<feature type="domain" description="Trs120/TRAPPC9 third Ig-like" evidence="4">
    <location>
        <begin position="683"/>
        <end position="837"/>
    </location>
</feature>
<feature type="region of interest" description="Disordered" evidence="1">
    <location>
        <begin position="578"/>
        <end position="598"/>
    </location>
</feature>
<dbReference type="InterPro" id="IPR058563">
    <property type="entry name" value="Trs120_TRAPPC9_N"/>
</dbReference>
<evidence type="ECO:0000256" key="2">
    <source>
        <dbReference type="SAM" id="Phobius"/>
    </source>
</evidence>
<feature type="transmembrane region" description="Helical" evidence="2">
    <location>
        <begin position="416"/>
        <end position="435"/>
    </location>
</feature>
<comment type="caution">
    <text evidence="6">The sequence shown here is derived from an EMBL/GenBank/DDBJ whole genome shotgun (WGS) entry which is preliminary data.</text>
</comment>